<organism evidence="1">
    <name type="scientific">bioreactor metagenome</name>
    <dbReference type="NCBI Taxonomy" id="1076179"/>
    <lineage>
        <taxon>unclassified sequences</taxon>
        <taxon>metagenomes</taxon>
        <taxon>ecological metagenomes</taxon>
    </lineage>
</organism>
<protein>
    <submittedName>
        <fullName evidence="1">Uncharacterized protein</fullName>
    </submittedName>
</protein>
<reference evidence="1" key="1">
    <citation type="submission" date="2019-08" db="EMBL/GenBank/DDBJ databases">
        <authorList>
            <person name="Kucharzyk K."/>
            <person name="Murdoch R.W."/>
            <person name="Higgins S."/>
            <person name="Loffler F."/>
        </authorList>
    </citation>
    <scope>NUCLEOTIDE SEQUENCE</scope>
</reference>
<dbReference type="EMBL" id="VSSQ01099929">
    <property type="protein sequence ID" value="MPN42292.1"/>
    <property type="molecule type" value="Genomic_DNA"/>
</dbReference>
<sequence>MAETGCVNYIATLVDQVTDGFFAIGVFGNVFKVYGFYTQRFFQSKPALVMRIGIPFIPDRAHIKEANLDVCRGDPLALCVA</sequence>
<comment type="caution">
    <text evidence="1">The sequence shown here is derived from an EMBL/GenBank/DDBJ whole genome shotgun (WGS) entry which is preliminary data.</text>
</comment>
<evidence type="ECO:0000313" key="1">
    <source>
        <dbReference type="EMBL" id="MPN42292.1"/>
    </source>
</evidence>
<dbReference type="AlphaFoldDB" id="A0A645HUZ1"/>
<name>A0A645HUZ1_9ZZZZ</name>
<proteinExistence type="predicted"/>
<accession>A0A645HUZ1</accession>
<gene>
    <name evidence="1" type="ORF">SDC9_189849</name>
</gene>